<dbReference type="InterPro" id="IPR036614">
    <property type="entry name" value="RusA-like_sf"/>
</dbReference>
<dbReference type="HOGENOM" id="CLU_106165_0_0_6"/>
<dbReference type="RefSeq" id="WP_005203066.1">
    <property type="nucleotide sequence ID" value="NZ_KB850072.1"/>
</dbReference>
<dbReference type="OrthoDB" id="73971at2"/>
<dbReference type="Pfam" id="PF05866">
    <property type="entry name" value="RusA"/>
    <property type="match status" value="1"/>
</dbReference>
<sequence>MNKNWKNYALNQDGIDELEHEADKRTHRKSRERRATDVKAVVNCSVTTQNIGHDRLHTGANGAMVIEGENYIAVKLPYGLSTNDIWRLQTDSKGKPCVGLTPDAKYFKQRVYRLYAPILRALGWKPTSRACEVRLIVQPPKKAQSYSASKYPRYDIDNYSKILIDSLKGSDLLFKDDNVFIQEKVQLAEPTVGGCVWLSCVFLTETNWLDKKVDFEWLAGR</sequence>
<dbReference type="Gene3D" id="3.30.1330.70">
    <property type="entry name" value="Holliday junction resolvase RusA"/>
    <property type="match status" value="1"/>
</dbReference>
<dbReference type="PATRIC" id="fig|1217700.3.peg.1962"/>
<comment type="caution">
    <text evidence="1">The sequence shown here is derived from an EMBL/GenBank/DDBJ whole genome shotgun (WGS) entry which is preliminary data.</text>
</comment>
<dbReference type="InterPro" id="IPR008822">
    <property type="entry name" value="Endonuclease_RusA-like"/>
</dbReference>
<proteinExistence type="predicted"/>
<organism evidence="1 2">
    <name type="scientific">Acinetobacter higginsii</name>
    <dbReference type="NCBI Taxonomy" id="70347"/>
    <lineage>
        <taxon>Bacteria</taxon>
        <taxon>Pseudomonadati</taxon>
        <taxon>Pseudomonadota</taxon>
        <taxon>Gammaproteobacteria</taxon>
        <taxon>Moraxellales</taxon>
        <taxon>Moraxellaceae</taxon>
        <taxon>Acinetobacter</taxon>
    </lineage>
</organism>
<dbReference type="AlphaFoldDB" id="N9T2R8"/>
<dbReference type="GO" id="GO:0006281">
    <property type="term" value="P:DNA repair"/>
    <property type="evidence" value="ECO:0007669"/>
    <property type="project" value="InterPro"/>
</dbReference>
<protein>
    <submittedName>
        <fullName evidence="1">Uncharacterized protein</fullName>
    </submittedName>
</protein>
<evidence type="ECO:0000313" key="2">
    <source>
        <dbReference type="Proteomes" id="UP000013084"/>
    </source>
</evidence>
<name>N9T2R8_9GAMM</name>
<accession>N9T2R8</accession>
<dbReference type="GO" id="GO:0000287">
    <property type="term" value="F:magnesium ion binding"/>
    <property type="evidence" value="ECO:0007669"/>
    <property type="project" value="InterPro"/>
</dbReference>
<evidence type="ECO:0000313" key="1">
    <source>
        <dbReference type="EMBL" id="ENX57635.1"/>
    </source>
</evidence>
<keyword evidence="2" id="KW-1185">Reference proteome</keyword>
<dbReference type="GO" id="GO:0006310">
    <property type="term" value="P:DNA recombination"/>
    <property type="evidence" value="ECO:0007669"/>
    <property type="project" value="InterPro"/>
</dbReference>
<gene>
    <name evidence="1" type="ORF">F902_02032</name>
</gene>
<dbReference type="SUPFAM" id="SSF103084">
    <property type="entry name" value="Holliday junction resolvase RusA"/>
    <property type="match status" value="1"/>
</dbReference>
<dbReference type="Proteomes" id="UP000013084">
    <property type="component" value="Unassembled WGS sequence"/>
</dbReference>
<dbReference type="EMBL" id="APRN01000036">
    <property type="protein sequence ID" value="ENX57635.1"/>
    <property type="molecule type" value="Genomic_DNA"/>
</dbReference>
<reference evidence="1 2" key="1">
    <citation type="submission" date="2013-02" db="EMBL/GenBank/DDBJ databases">
        <title>The Genome Sequence of Acinetobacter sp. CIP 70.18.</title>
        <authorList>
            <consortium name="The Broad Institute Genome Sequencing Platform"/>
            <consortium name="The Broad Institute Genome Sequencing Center for Infectious Disease"/>
            <person name="Cerqueira G."/>
            <person name="Feldgarden M."/>
            <person name="Courvalin P."/>
            <person name="Perichon B."/>
            <person name="Grillot-Courvalin C."/>
            <person name="Clermont D."/>
            <person name="Rocha E."/>
            <person name="Yoon E.-J."/>
            <person name="Nemec A."/>
            <person name="Walker B."/>
            <person name="Young S.K."/>
            <person name="Zeng Q."/>
            <person name="Gargeya S."/>
            <person name="Fitzgerald M."/>
            <person name="Haas B."/>
            <person name="Abouelleil A."/>
            <person name="Alvarado L."/>
            <person name="Arachchi H.M."/>
            <person name="Berlin A.M."/>
            <person name="Chapman S.B."/>
            <person name="Dewar J."/>
            <person name="Goldberg J."/>
            <person name="Griggs A."/>
            <person name="Gujja S."/>
            <person name="Hansen M."/>
            <person name="Howarth C."/>
            <person name="Imamovic A."/>
            <person name="Larimer J."/>
            <person name="McCowan C."/>
            <person name="Murphy C."/>
            <person name="Neiman D."/>
            <person name="Pearson M."/>
            <person name="Priest M."/>
            <person name="Roberts A."/>
            <person name="Saif S."/>
            <person name="Shea T."/>
            <person name="Sisk P."/>
            <person name="Sykes S."/>
            <person name="Wortman J."/>
            <person name="Nusbaum C."/>
            <person name="Birren B."/>
        </authorList>
    </citation>
    <scope>NUCLEOTIDE SEQUENCE [LARGE SCALE GENOMIC DNA]</scope>
    <source>
        <strain evidence="1 2">CIP 70.18</strain>
    </source>
</reference>